<evidence type="ECO:0000313" key="20">
    <source>
        <dbReference type="EMBL" id="WFD34747.1"/>
    </source>
</evidence>
<keyword evidence="9" id="KW-0227">DNA damage</keyword>
<evidence type="ECO:0000256" key="4">
    <source>
        <dbReference type="ARBA" id="ARBA00009439"/>
    </source>
</evidence>
<reference evidence="20" key="1">
    <citation type="submission" date="2023-03" db="EMBL/GenBank/DDBJ databases">
        <title>Mating type loci evolution in Malassezia.</title>
        <authorList>
            <person name="Coelho M.A."/>
        </authorList>
    </citation>
    <scope>NUCLEOTIDE SEQUENCE</scope>
    <source>
        <strain evidence="20">CBS 11721</strain>
    </source>
</reference>
<dbReference type="InterPro" id="IPR027417">
    <property type="entry name" value="P-loop_NTPase"/>
</dbReference>
<name>A0AAF0EXY7_9BASI</name>
<evidence type="ECO:0000256" key="14">
    <source>
        <dbReference type="ARBA" id="ARBA00023054"/>
    </source>
</evidence>
<dbReference type="GO" id="GO:0030870">
    <property type="term" value="C:Mre11 complex"/>
    <property type="evidence" value="ECO:0007669"/>
    <property type="project" value="TreeGrafter"/>
</dbReference>
<protein>
    <recommendedName>
        <fullName evidence="5">DNA repair protein RAD50</fullName>
    </recommendedName>
</protein>
<organism evidence="20 21">
    <name type="scientific">Malassezia cuniculi</name>
    <dbReference type="NCBI Taxonomy" id="948313"/>
    <lineage>
        <taxon>Eukaryota</taxon>
        <taxon>Fungi</taxon>
        <taxon>Dikarya</taxon>
        <taxon>Basidiomycota</taxon>
        <taxon>Ustilaginomycotina</taxon>
        <taxon>Malasseziomycetes</taxon>
        <taxon>Malasseziales</taxon>
        <taxon>Malasseziaceae</taxon>
        <taxon>Malassezia</taxon>
    </lineage>
</organism>
<dbReference type="GO" id="GO:0046872">
    <property type="term" value="F:metal ion binding"/>
    <property type="evidence" value="ECO:0007669"/>
    <property type="project" value="UniProtKB-KW"/>
</dbReference>
<feature type="coiled-coil region" evidence="19">
    <location>
        <begin position="703"/>
        <end position="751"/>
    </location>
</feature>
<comment type="subcellular location">
    <subcellularLocation>
        <location evidence="3">Chromosome</location>
    </subcellularLocation>
    <subcellularLocation>
        <location evidence="2">Nucleus</location>
    </subcellularLocation>
</comment>
<dbReference type="GO" id="GO:0007004">
    <property type="term" value="P:telomere maintenance via telomerase"/>
    <property type="evidence" value="ECO:0007669"/>
    <property type="project" value="TreeGrafter"/>
</dbReference>
<evidence type="ECO:0000256" key="3">
    <source>
        <dbReference type="ARBA" id="ARBA00004286"/>
    </source>
</evidence>
<keyword evidence="17" id="KW-0469">Meiosis</keyword>
<feature type="coiled-coil region" evidence="19">
    <location>
        <begin position="335"/>
        <end position="369"/>
    </location>
</feature>
<keyword evidence="21" id="KW-1185">Reference proteome</keyword>
<evidence type="ECO:0000256" key="6">
    <source>
        <dbReference type="ARBA" id="ARBA00022454"/>
    </source>
</evidence>
<evidence type="ECO:0000256" key="12">
    <source>
        <dbReference type="ARBA" id="ARBA00022840"/>
    </source>
</evidence>
<dbReference type="GO" id="GO:0000722">
    <property type="term" value="P:telomere maintenance via recombination"/>
    <property type="evidence" value="ECO:0007669"/>
    <property type="project" value="TreeGrafter"/>
</dbReference>
<proteinExistence type="inferred from homology"/>
<evidence type="ECO:0000256" key="2">
    <source>
        <dbReference type="ARBA" id="ARBA00004123"/>
    </source>
</evidence>
<evidence type="ECO:0000256" key="1">
    <source>
        <dbReference type="ARBA" id="ARBA00001947"/>
    </source>
</evidence>
<keyword evidence="15" id="KW-0234">DNA repair</keyword>
<dbReference type="GO" id="GO:0006302">
    <property type="term" value="P:double-strand break repair"/>
    <property type="evidence" value="ECO:0007669"/>
    <property type="project" value="TreeGrafter"/>
</dbReference>
<evidence type="ECO:0000256" key="13">
    <source>
        <dbReference type="ARBA" id="ARBA00022842"/>
    </source>
</evidence>
<feature type="coiled-coil region" evidence="19">
    <location>
        <begin position="426"/>
        <end position="473"/>
    </location>
</feature>
<dbReference type="PANTHER" id="PTHR18867">
    <property type="entry name" value="RAD50"/>
    <property type="match status" value="1"/>
</dbReference>
<keyword evidence="16" id="KW-0539">Nucleus</keyword>
<gene>
    <name evidence="20" type="primary">RAD50</name>
    <name evidence="20" type="ORF">MCUN1_001591</name>
</gene>
<dbReference type="GO" id="GO:0070192">
    <property type="term" value="P:chromosome organization involved in meiotic cell cycle"/>
    <property type="evidence" value="ECO:0007669"/>
    <property type="project" value="TreeGrafter"/>
</dbReference>
<dbReference type="GO" id="GO:0051880">
    <property type="term" value="F:G-quadruplex DNA binding"/>
    <property type="evidence" value="ECO:0007669"/>
    <property type="project" value="TreeGrafter"/>
</dbReference>
<evidence type="ECO:0000256" key="19">
    <source>
        <dbReference type="SAM" id="Coils"/>
    </source>
</evidence>
<keyword evidence="13" id="KW-0460">Magnesium</keyword>
<evidence type="ECO:0000256" key="18">
    <source>
        <dbReference type="ARBA" id="ARBA00049360"/>
    </source>
</evidence>
<evidence type="ECO:0000256" key="7">
    <source>
        <dbReference type="ARBA" id="ARBA00022723"/>
    </source>
</evidence>
<evidence type="ECO:0000256" key="10">
    <source>
        <dbReference type="ARBA" id="ARBA00022801"/>
    </source>
</evidence>
<keyword evidence="6" id="KW-0158">Chromosome</keyword>
<evidence type="ECO:0000313" key="21">
    <source>
        <dbReference type="Proteomes" id="UP001219933"/>
    </source>
</evidence>
<comment type="cofactor">
    <cofactor evidence="1">
        <name>Zn(2+)</name>
        <dbReference type="ChEBI" id="CHEBI:29105"/>
    </cofactor>
</comment>
<comment type="catalytic activity">
    <reaction evidence="18">
        <text>ATP + H2O = ADP + phosphate + H(+)</text>
        <dbReference type="Rhea" id="RHEA:13065"/>
        <dbReference type="ChEBI" id="CHEBI:15377"/>
        <dbReference type="ChEBI" id="CHEBI:15378"/>
        <dbReference type="ChEBI" id="CHEBI:30616"/>
        <dbReference type="ChEBI" id="CHEBI:43474"/>
        <dbReference type="ChEBI" id="CHEBI:456216"/>
    </reaction>
</comment>
<keyword evidence="11" id="KW-0862">Zinc</keyword>
<keyword evidence="7" id="KW-0479">Metal-binding</keyword>
<dbReference type="FunFam" id="3.40.50.300:FF:000593">
    <property type="entry name" value="DNA repair protein RAD50"/>
    <property type="match status" value="1"/>
</dbReference>
<feature type="coiled-coil region" evidence="19">
    <location>
        <begin position="610"/>
        <end position="658"/>
    </location>
</feature>
<dbReference type="GO" id="GO:0003691">
    <property type="term" value="F:double-stranded telomeric DNA binding"/>
    <property type="evidence" value="ECO:0007669"/>
    <property type="project" value="TreeGrafter"/>
</dbReference>
<comment type="similarity">
    <text evidence="4">Belongs to the SMC family. RAD50 subfamily.</text>
</comment>
<evidence type="ECO:0000256" key="9">
    <source>
        <dbReference type="ARBA" id="ARBA00022763"/>
    </source>
</evidence>
<keyword evidence="8" id="KW-0547">Nucleotide-binding</keyword>
<dbReference type="GO" id="GO:0016787">
    <property type="term" value="F:hydrolase activity"/>
    <property type="evidence" value="ECO:0007669"/>
    <property type="project" value="UniProtKB-KW"/>
</dbReference>
<keyword evidence="10" id="KW-0378">Hydrolase</keyword>
<dbReference type="GO" id="GO:0000794">
    <property type="term" value="C:condensed nuclear chromosome"/>
    <property type="evidence" value="ECO:0007669"/>
    <property type="project" value="TreeGrafter"/>
</dbReference>
<dbReference type="AlphaFoldDB" id="A0AAF0EXY7"/>
<dbReference type="GO" id="GO:0043047">
    <property type="term" value="F:single-stranded telomeric DNA binding"/>
    <property type="evidence" value="ECO:0007669"/>
    <property type="project" value="TreeGrafter"/>
</dbReference>
<evidence type="ECO:0000256" key="5">
    <source>
        <dbReference type="ARBA" id="ARBA00017893"/>
    </source>
</evidence>
<dbReference type="Gene3D" id="3.40.50.300">
    <property type="entry name" value="P-loop containing nucleotide triphosphate hydrolases"/>
    <property type="match status" value="2"/>
</dbReference>
<dbReference type="SUPFAM" id="SSF52540">
    <property type="entry name" value="P-loop containing nucleoside triphosphate hydrolases"/>
    <property type="match status" value="2"/>
</dbReference>
<evidence type="ECO:0000256" key="11">
    <source>
        <dbReference type="ARBA" id="ARBA00022833"/>
    </source>
</evidence>
<sequence length="1168" mass="130017">MLTDIRDSDGEGAVSKKKDGGLTMKTLEGVLGVDDVDTPQRSAISTRCAELDAEMPLLLGVSKAILDYVLFCHQEDSQWPLAEPAVLKARFDDIFDATRYRKALDHIRALRKQRAQDARVDDAELKSLQQDRERASATKSRIRVLREAATQKQAELDRLEEQISVKTRSNKDIYDKATRFRELISQAETLEERRSIYAETCKSLEEHMVRLDGTVESLERELADLPRSIEAEQHALVAHKDTITALRATREARAREHERILSEQGDIIAAQRALERTLMNGAAELERLSETYGLSTVVHPEAGSNIDAFRALRSSFDNAVVVRRQQHTADTAKLRAEYAAQLSQLSHKAQSLRDKLRDASSNRAQHLDNVHRIEEGISAIDKELRAFVEAPDHAPRIAELRESITKHTDELNQGLVARTAEAGASLAALESRRDELTRQVAASTRHAEQRAARAHAQQQLELSRARLDEAIAKTGDTKLSPDEMSSRAADRVSVAQETLSKHQDTLTECQRRKDRLGASRDMAYAQQNERSDRAAALDAEATNELGSYAKPNSGSSDAEAALEAAQEEIGILRDSVAVHASLQRSQPERVAELQSDLEAWSEQQIRFERALEMRKQAVQLRKEAAAFKKDVSDADEHLAKVDEDIRIATQEIAAASNALDQARAYQAMAVQAKEALAAFHACEAQLAALGADADIDMVDSHALDNVTEQIQQAKQHHASLLAARDAASGAVAAAEKELFALELSVARAREKSSEHAAAQKRRAELAADMEEHRHHVLRLDKEIQEAEQPAEDARAAFERRNADREEAERAASEFLSSLEHCASKSVELGAAVDDAVAQGLGERMDACAAAIATAAQELTEANRALEEAEVELSALQEAVHTVQARASNLRDNLRYRKTLSDMAAVDSELDQLNLEDALQKHNQFAAQYDAARQEENEMNGKASHMRGELQGIQAQIASREQELVDDYRDIEERYTQKQLHIRVGGMANQDLDKYCAALQHAILQFHSIKMEEINQTLDYLWKKTYQGTDIDTILIRTEADGRMTVTGMRSYQYRVCMVKDGAEMDMRGRCSAGQKVLACILIRLALADSFSSNTGFLALDEPTTNLDRENVEALAESVIDLIAERRHQCNFQLIVITHDEDFLSRLAQSAVISQYWRVSRDANQVCIC</sequence>
<feature type="coiled-coil region" evidence="19">
    <location>
        <begin position="142"/>
        <end position="221"/>
    </location>
</feature>
<evidence type="ECO:0000256" key="16">
    <source>
        <dbReference type="ARBA" id="ARBA00023242"/>
    </source>
</evidence>
<evidence type="ECO:0000256" key="17">
    <source>
        <dbReference type="ARBA" id="ARBA00023254"/>
    </source>
</evidence>
<dbReference type="EMBL" id="CP119878">
    <property type="protein sequence ID" value="WFD34747.1"/>
    <property type="molecule type" value="Genomic_DNA"/>
</dbReference>
<evidence type="ECO:0000256" key="8">
    <source>
        <dbReference type="ARBA" id="ARBA00022741"/>
    </source>
</evidence>
<evidence type="ECO:0000256" key="15">
    <source>
        <dbReference type="ARBA" id="ARBA00023204"/>
    </source>
</evidence>
<feature type="coiled-coil region" evidence="19">
    <location>
        <begin position="848"/>
        <end position="934"/>
    </location>
</feature>
<keyword evidence="12" id="KW-0067">ATP-binding</keyword>
<dbReference type="PANTHER" id="PTHR18867:SF12">
    <property type="entry name" value="DNA REPAIR PROTEIN RAD50"/>
    <property type="match status" value="1"/>
</dbReference>
<dbReference type="Proteomes" id="UP001219933">
    <property type="component" value="Chromosome 2"/>
</dbReference>
<dbReference type="GO" id="GO:0005524">
    <property type="term" value="F:ATP binding"/>
    <property type="evidence" value="ECO:0007669"/>
    <property type="project" value="UniProtKB-KW"/>
</dbReference>
<keyword evidence="14 19" id="KW-0175">Coiled coil</keyword>
<accession>A0AAF0EXY7</accession>